<feature type="domain" description="Ketoreductase" evidence="3">
    <location>
        <begin position="15"/>
        <end position="161"/>
    </location>
</feature>
<evidence type="ECO:0000259" key="3">
    <source>
        <dbReference type="SMART" id="SM00822"/>
    </source>
</evidence>
<dbReference type="GO" id="GO:0016491">
    <property type="term" value="F:oxidoreductase activity"/>
    <property type="evidence" value="ECO:0007669"/>
    <property type="project" value="UniProtKB-KW"/>
</dbReference>
<comment type="similarity">
    <text evidence="1">Belongs to the short-chain dehydrogenases/reductases (SDR) family.</text>
</comment>
<organism evidence="4 5">
    <name type="scientific">Actinoalloteichus fjordicus</name>
    <dbReference type="NCBI Taxonomy" id="1612552"/>
    <lineage>
        <taxon>Bacteria</taxon>
        <taxon>Bacillati</taxon>
        <taxon>Actinomycetota</taxon>
        <taxon>Actinomycetes</taxon>
        <taxon>Pseudonocardiales</taxon>
        <taxon>Pseudonocardiaceae</taxon>
        <taxon>Actinoalloteichus</taxon>
    </lineage>
</organism>
<dbReference type="PRINTS" id="PR00081">
    <property type="entry name" value="GDHRDH"/>
</dbReference>
<dbReference type="InterPro" id="IPR036291">
    <property type="entry name" value="NAD(P)-bd_dom_sf"/>
</dbReference>
<evidence type="ECO:0000256" key="2">
    <source>
        <dbReference type="ARBA" id="ARBA00023002"/>
    </source>
</evidence>
<dbReference type="AlphaFoldDB" id="A0AAC9LBC8"/>
<keyword evidence="2" id="KW-0560">Oxidoreductase</keyword>
<dbReference type="Pfam" id="PF00106">
    <property type="entry name" value="adh_short"/>
    <property type="match status" value="1"/>
</dbReference>
<dbReference type="NCBIfam" id="NF004846">
    <property type="entry name" value="PRK06197.1"/>
    <property type="match status" value="1"/>
</dbReference>
<dbReference type="EMBL" id="CP016076">
    <property type="protein sequence ID" value="APU14231.1"/>
    <property type="molecule type" value="Genomic_DNA"/>
</dbReference>
<dbReference type="Proteomes" id="UP000185511">
    <property type="component" value="Chromosome"/>
</dbReference>
<evidence type="ECO:0000256" key="1">
    <source>
        <dbReference type="ARBA" id="ARBA00006484"/>
    </source>
</evidence>
<reference evidence="5" key="1">
    <citation type="submission" date="2016-06" db="EMBL/GenBank/DDBJ databases">
        <title>Complete genome sequence of Actinoalloteichus fjordicus DSM 46855 (=ADI127-17), type strain of the new species Actinoalloteichus fjordicus.</title>
        <authorList>
            <person name="Ruckert C."/>
            <person name="Nouioui I."/>
            <person name="Willmese J."/>
            <person name="van Wezel G."/>
            <person name="Klenk H.-P."/>
            <person name="Kalinowski J."/>
            <person name="Zotchev S.B."/>
        </authorList>
    </citation>
    <scope>NUCLEOTIDE SEQUENCE [LARGE SCALE GENOMIC DNA]</scope>
    <source>
        <strain evidence="5">ADI127-7</strain>
    </source>
</reference>
<dbReference type="KEGG" id="acad:UA74_10855"/>
<protein>
    <recommendedName>
        <fullName evidence="3">Ketoreductase domain-containing protein</fullName>
    </recommendedName>
</protein>
<gene>
    <name evidence="4" type="ORF">UA74_10855</name>
</gene>
<dbReference type="RefSeq" id="WP_075740155.1">
    <property type="nucleotide sequence ID" value="NZ_CP016076.1"/>
</dbReference>
<name>A0AAC9LBC8_9PSEU</name>
<dbReference type="InterPro" id="IPR002347">
    <property type="entry name" value="SDR_fam"/>
</dbReference>
<proteinExistence type="inferred from homology"/>
<dbReference type="PANTHER" id="PTHR24320">
    <property type="entry name" value="RETINOL DEHYDROGENASE"/>
    <property type="match status" value="1"/>
</dbReference>
<dbReference type="SUPFAM" id="SSF51735">
    <property type="entry name" value="NAD(P)-binding Rossmann-fold domains"/>
    <property type="match status" value="1"/>
</dbReference>
<evidence type="ECO:0000313" key="5">
    <source>
        <dbReference type="Proteomes" id="UP000185511"/>
    </source>
</evidence>
<evidence type="ECO:0000313" key="4">
    <source>
        <dbReference type="EMBL" id="APU14231.1"/>
    </source>
</evidence>
<keyword evidence="5" id="KW-1185">Reference proteome</keyword>
<dbReference type="NCBIfam" id="NF004513">
    <property type="entry name" value="PRK05854.1"/>
    <property type="match status" value="1"/>
</dbReference>
<accession>A0AAC9LBC8</accession>
<dbReference type="PANTHER" id="PTHR24320:SF148">
    <property type="entry name" value="NAD(P)-BINDING ROSSMANN-FOLD SUPERFAMILY PROTEIN"/>
    <property type="match status" value="1"/>
</dbReference>
<dbReference type="CDD" id="cd05327">
    <property type="entry name" value="retinol-DH_like_SDR_c_like"/>
    <property type="match status" value="1"/>
</dbReference>
<sequence>MTQWTEADIPDLTGRTALVTGANSGLGLETATQLARRGALVVLAGRDADRGRAATETVATEATGPVPKWLRLDLADLGSVRAAAEQFHADHSTLDVLVNNAGVMAIPRQLTADGFERQFGTNHLGHFALTGLLLPALSRSRRARVVTVSSRLHSAGRIRFDDLDFTRRYSRMAAYSQSKLANLLFAFELDRRCRASSADLISVAAHPGLAATNLFASAGGLYGLFGRVMVPRFAQSAEAGALPQLRAATAPDVEGGQYFGPHDRGEQSGFPVVVRASEQAYDEAAARRLWAVSEELTDVRYQEHPEPAPD</sequence>
<dbReference type="SMART" id="SM00822">
    <property type="entry name" value="PKS_KR"/>
    <property type="match status" value="1"/>
</dbReference>
<dbReference type="InterPro" id="IPR057326">
    <property type="entry name" value="KR_dom"/>
</dbReference>
<dbReference type="Gene3D" id="3.40.50.720">
    <property type="entry name" value="NAD(P)-binding Rossmann-like Domain"/>
    <property type="match status" value="1"/>
</dbReference>